<evidence type="ECO:0000313" key="2">
    <source>
        <dbReference type="EMBL" id="QGQ22365.1"/>
    </source>
</evidence>
<name>A0A6I6AAI6_9PLAN</name>
<dbReference type="Gene3D" id="3.90.79.10">
    <property type="entry name" value="Nucleoside Triphosphate Pyrophosphohydrolase"/>
    <property type="match status" value="1"/>
</dbReference>
<dbReference type="AlphaFoldDB" id="A0A6I6AAI6"/>
<gene>
    <name evidence="2" type="ORF">F1728_06615</name>
</gene>
<dbReference type="SUPFAM" id="SSF55811">
    <property type="entry name" value="Nudix"/>
    <property type="match status" value="1"/>
</dbReference>
<dbReference type="Proteomes" id="UP000427281">
    <property type="component" value="Chromosome"/>
</dbReference>
<reference evidence="2 3" key="1">
    <citation type="submission" date="2019-09" db="EMBL/GenBank/DDBJ databases">
        <title>Gimesia benthica sp. nov., a novel bacterium isolated from deep-sea water of the Northwest Indian Ocean.</title>
        <authorList>
            <person name="Dai X."/>
        </authorList>
    </citation>
    <scope>NUCLEOTIDE SEQUENCE [LARGE SCALE GENOMIC DNA]</scope>
    <source>
        <strain evidence="2 3">E7</strain>
    </source>
</reference>
<proteinExistence type="predicted"/>
<dbReference type="RefSeq" id="WP_155363446.1">
    <property type="nucleotide sequence ID" value="NZ_CP043930.1"/>
</dbReference>
<dbReference type="InterPro" id="IPR015797">
    <property type="entry name" value="NUDIX_hydrolase-like_dom_sf"/>
</dbReference>
<keyword evidence="3" id="KW-1185">Reference proteome</keyword>
<sequence>MFEYVKDAIKFLYDRRTRKRILGYRPTVICLIQNTENEDLFLFIRPAQKSHAWMAPQEGIEATESIEDAAIRCLEDELSITENKVHYRRSVWLGVEKIPEQTGERDVEHSVFKMRGKAYYAALIKVSSSVMISCNPSEVAESEWLSIEMIRARLNTNSDRKQKLIKLMFSKLLNTNINSA</sequence>
<dbReference type="Pfam" id="PF00293">
    <property type="entry name" value="NUDIX"/>
    <property type="match status" value="1"/>
</dbReference>
<dbReference type="GO" id="GO:0016787">
    <property type="term" value="F:hydrolase activity"/>
    <property type="evidence" value="ECO:0007669"/>
    <property type="project" value="UniProtKB-KW"/>
</dbReference>
<protein>
    <submittedName>
        <fullName evidence="2">NUDIX hydrolase</fullName>
    </submittedName>
</protein>
<feature type="domain" description="Nudix hydrolase" evidence="1">
    <location>
        <begin position="23"/>
        <end position="167"/>
    </location>
</feature>
<evidence type="ECO:0000313" key="3">
    <source>
        <dbReference type="Proteomes" id="UP000427281"/>
    </source>
</evidence>
<dbReference type="EMBL" id="CP043930">
    <property type="protein sequence ID" value="QGQ22365.1"/>
    <property type="molecule type" value="Genomic_DNA"/>
</dbReference>
<dbReference type="InterPro" id="IPR000086">
    <property type="entry name" value="NUDIX_hydrolase_dom"/>
</dbReference>
<accession>A0A6I6AAI6</accession>
<dbReference type="PROSITE" id="PS51462">
    <property type="entry name" value="NUDIX"/>
    <property type="match status" value="1"/>
</dbReference>
<evidence type="ECO:0000259" key="1">
    <source>
        <dbReference type="PROSITE" id="PS51462"/>
    </source>
</evidence>
<keyword evidence="2" id="KW-0378">Hydrolase</keyword>
<dbReference type="KEGG" id="gim:F1728_06615"/>
<organism evidence="2 3">
    <name type="scientific">Gimesia benthica</name>
    <dbReference type="NCBI Taxonomy" id="2608982"/>
    <lineage>
        <taxon>Bacteria</taxon>
        <taxon>Pseudomonadati</taxon>
        <taxon>Planctomycetota</taxon>
        <taxon>Planctomycetia</taxon>
        <taxon>Planctomycetales</taxon>
        <taxon>Planctomycetaceae</taxon>
        <taxon>Gimesia</taxon>
    </lineage>
</organism>